<dbReference type="InterPro" id="IPR013424">
    <property type="entry name" value="Ice-binding_C"/>
</dbReference>
<dbReference type="EMBL" id="CP059733">
    <property type="protein sequence ID" value="WDE06588.1"/>
    <property type="molecule type" value="Genomic_DNA"/>
</dbReference>
<name>A0AAE9Z4R2_9GAMM</name>
<reference evidence="3 4" key="1">
    <citation type="journal article" date="2015" name="Genome Announc.">
        <title>Draft Genome Sequences of Marine Isolates of Thalassomonas viridans and Thalassomonas actiniarum.</title>
        <authorList>
            <person name="Olonade I."/>
            <person name="van Zyl L.J."/>
            <person name="Trindade M."/>
        </authorList>
    </citation>
    <scope>NUCLEOTIDE SEQUENCE [LARGE SCALE GENOMIC DNA]</scope>
    <source>
        <strain evidence="3 4">XOM25</strain>
    </source>
</reference>
<sequence length="369" mass="38529">MSIKKLSAITAAIVAASMNISTASATTIELTYNDSDFSGTQGQQALAGFRQAADFWSSMFSDDVTINLDIGFAALDEGIIGSTGSNRAVYLYNDIATAMANDVTSAADASAVNHLTCEDQGVGVCAFSFLDQEADTGSPGLDNDGSPDNYVLALTQANAKALGFSANSWGDTFLDSDASITFSSAFAFDFDSSDGIDSDKMDFVGVAIHEIGHALGFTSGVDTYDIVYNHPDYINSPVDADGYAIINSLDLFRYSEASLAVGEGVLDFTPGDDAYFSIDGGQTSLGRFSTGPYGGDGQQASHWKDHLGLGIMDPTFSFGEFGQVSGLDGIAFDVIGWDLAANEVPEPGSIALFALAGAGLLASRRKKQA</sequence>
<reference evidence="3 4" key="2">
    <citation type="journal article" date="2022" name="Mar. Drugs">
        <title>Bioassay-Guided Fractionation Leads to the Detection of Cholic Acid Generated by the Rare Thalassomonas sp.</title>
        <authorList>
            <person name="Pheiffer F."/>
            <person name="Schneider Y.K."/>
            <person name="Hansen E.H."/>
            <person name="Andersen J.H."/>
            <person name="Isaksson J."/>
            <person name="Busche T."/>
            <person name="R C."/>
            <person name="Kalinowski J."/>
            <person name="Zyl L.V."/>
            <person name="Trindade M."/>
        </authorList>
    </citation>
    <scope>NUCLEOTIDE SEQUENCE [LARGE SCALE GENOMIC DNA]</scope>
    <source>
        <strain evidence="3 4">XOM25</strain>
    </source>
</reference>
<organism evidence="3 4">
    <name type="scientific">Thalassomonas viridans</name>
    <dbReference type="NCBI Taxonomy" id="137584"/>
    <lineage>
        <taxon>Bacteria</taxon>
        <taxon>Pseudomonadati</taxon>
        <taxon>Pseudomonadota</taxon>
        <taxon>Gammaproteobacteria</taxon>
        <taxon>Alteromonadales</taxon>
        <taxon>Colwelliaceae</taxon>
        <taxon>Thalassomonas</taxon>
    </lineage>
</organism>
<protein>
    <submittedName>
        <fullName evidence="3">PEP-CTERM sorting domain-containing protein</fullName>
    </submittedName>
</protein>
<proteinExistence type="predicted"/>
<dbReference type="NCBIfam" id="NF038122">
    <property type="entry name" value="metallo_LGF"/>
    <property type="match status" value="1"/>
</dbReference>
<evidence type="ECO:0000313" key="3">
    <source>
        <dbReference type="EMBL" id="WDE06588.1"/>
    </source>
</evidence>
<gene>
    <name evidence="3" type="ORF">SG34_006660</name>
</gene>
<dbReference type="KEGG" id="tvd:SG34_006660"/>
<feature type="signal peptide" evidence="1">
    <location>
        <begin position="1"/>
        <end position="25"/>
    </location>
</feature>
<evidence type="ECO:0000313" key="4">
    <source>
        <dbReference type="Proteomes" id="UP000032352"/>
    </source>
</evidence>
<dbReference type="RefSeq" id="WP_053047471.1">
    <property type="nucleotide sequence ID" value="NZ_CP059733.1"/>
</dbReference>
<evidence type="ECO:0000256" key="1">
    <source>
        <dbReference type="SAM" id="SignalP"/>
    </source>
</evidence>
<dbReference type="NCBIfam" id="TIGR02595">
    <property type="entry name" value="PEP_CTERM"/>
    <property type="match status" value="1"/>
</dbReference>
<dbReference type="AlphaFoldDB" id="A0AAE9Z4R2"/>
<feature type="domain" description="Ice-binding protein C-terminal" evidence="2">
    <location>
        <begin position="344"/>
        <end position="366"/>
    </location>
</feature>
<dbReference type="Gene3D" id="3.40.390.10">
    <property type="entry name" value="Collagenase (Catalytic Domain)"/>
    <property type="match status" value="1"/>
</dbReference>
<keyword evidence="1" id="KW-0732">Signal</keyword>
<dbReference type="InterPro" id="IPR024079">
    <property type="entry name" value="MetalloPept_cat_dom_sf"/>
</dbReference>
<accession>A0AAE9Z4R2</accession>
<dbReference type="Proteomes" id="UP000032352">
    <property type="component" value="Chromosome"/>
</dbReference>
<keyword evidence="4" id="KW-1185">Reference proteome</keyword>
<dbReference type="SUPFAM" id="SSF55486">
    <property type="entry name" value="Metalloproteases ('zincins'), catalytic domain"/>
    <property type="match status" value="1"/>
</dbReference>
<dbReference type="Pfam" id="PF07589">
    <property type="entry name" value="PEP-CTERM"/>
    <property type="match status" value="1"/>
</dbReference>
<evidence type="ECO:0000259" key="2">
    <source>
        <dbReference type="Pfam" id="PF07589"/>
    </source>
</evidence>
<feature type="chain" id="PRO_5042029151" evidence="1">
    <location>
        <begin position="26"/>
        <end position="369"/>
    </location>
</feature>
<dbReference type="GO" id="GO:0008237">
    <property type="term" value="F:metallopeptidase activity"/>
    <property type="evidence" value="ECO:0007669"/>
    <property type="project" value="InterPro"/>
</dbReference>